<evidence type="ECO:0000313" key="11">
    <source>
        <dbReference type="EMBL" id="PGH13124.1"/>
    </source>
</evidence>
<feature type="region of interest" description="Disordered" evidence="9">
    <location>
        <begin position="403"/>
        <end position="593"/>
    </location>
</feature>
<comment type="caution">
    <text evidence="11">The sequence shown here is derived from an EMBL/GenBank/DDBJ whole genome shotgun (WGS) entry which is preliminary data.</text>
</comment>
<keyword evidence="7" id="KW-0539">Nucleus</keyword>
<feature type="compositionally biased region" description="Low complexity" evidence="9">
    <location>
        <begin position="498"/>
        <end position="511"/>
    </location>
</feature>
<dbReference type="PANTHER" id="PTHR16062">
    <property type="entry name" value="SWI/SNF-RELATED"/>
    <property type="match status" value="1"/>
</dbReference>
<proteinExistence type="predicted"/>
<keyword evidence="4" id="KW-0805">Transcription regulation</keyword>
<evidence type="ECO:0000256" key="2">
    <source>
        <dbReference type="ARBA" id="ARBA00022737"/>
    </source>
</evidence>
<sequence>MTTKRRGTLAGSPEGPSKGHKRRRTSVSGLLCMLLPLNFQQVGIVVHESKCDDDDALLLPLDSMPRVPTRHYPHTYIPETYETPEKTTEAGLELLAQIKEAVDKHGQLVATEFLHLPNRKENKQYYQAIRLPIALDTVENKLKKHEYPRLTPVECDLRRMVSNAKFYNDKGSAIFSNAERIRKLVASRMAIINPAYKDPDYAPFATPVPEEEEEEEEQEKSEEPEGAEDAEEEEKESAQQTPAVDQMIDSNDDENFNFEGETFESAQEKIIAGMIRLKDSDGEEVFFPFLSMPDRNLYKEYYDIIKHPVSLRAILKLVRGTDGRKNSTKTTPFKTWDAFVEEVSYIWRNAREFNEDGSEIVLLAGSLEEYFHRLLAAARKKIPEPAPTTNGDSSAPRLKLRMGSAAKTPEPAAQKLTLRLPGKGSDQSTTGMEHRQGGVSIDNEALRRQQEHVKAASNGLDVPDQPTPPARSLRDRSGSGTRAVSTRSTRSQDQEQQRSAPGASPARSSSAVKIEGTGGTTPNLKNVASQEPTKPSIDSQNRIPSVSAEPSKISPSGAATPIQSNNPKALLQAFGSRPSSYPSPAPAVSRGNLKLRKPGIGPLLSSVKLSSHPTIDHGHPFLLDIPPSPTLTHQSITVNLPAKCGILCISPTISPDCLRRHTQLTVTIGSTQKLAPMLSPSRTMDPAKPYYEARLGIGVTKIMIEMTAMAPRTAVRWAPTTDLDYERLTIYAHLMRV</sequence>
<feature type="compositionally biased region" description="Polar residues" evidence="9">
    <location>
        <begin position="520"/>
        <end position="544"/>
    </location>
</feature>
<dbReference type="Pfam" id="PF22994">
    <property type="entry name" value="RSC4_Ig_like"/>
    <property type="match status" value="1"/>
</dbReference>
<dbReference type="Pfam" id="PF00439">
    <property type="entry name" value="Bromodomain"/>
    <property type="match status" value="2"/>
</dbReference>
<dbReference type="Gene3D" id="1.20.920.10">
    <property type="entry name" value="Bromodomain-like"/>
    <property type="match status" value="2"/>
</dbReference>
<feature type="region of interest" description="Disordered" evidence="9">
    <location>
        <begin position="1"/>
        <end position="23"/>
    </location>
</feature>
<keyword evidence="2" id="KW-0677">Repeat</keyword>
<feature type="compositionally biased region" description="Low complexity" evidence="9">
    <location>
        <begin position="576"/>
        <end position="590"/>
    </location>
</feature>
<feature type="compositionally biased region" description="Acidic residues" evidence="9">
    <location>
        <begin position="209"/>
        <end position="235"/>
    </location>
</feature>
<feature type="compositionally biased region" description="Polar residues" evidence="9">
    <location>
        <begin position="478"/>
        <end position="489"/>
    </location>
</feature>
<feature type="domain" description="Bromo" evidence="10">
    <location>
        <begin position="105"/>
        <end position="175"/>
    </location>
</feature>
<evidence type="ECO:0000256" key="3">
    <source>
        <dbReference type="ARBA" id="ARBA00022853"/>
    </source>
</evidence>
<dbReference type="STRING" id="1447875.A0A2B7XMX6"/>
<dbReference type="GO" id="GO:0003682">
    <property type="term" value="F:chromatin binding"/>
    <property type="evidence" value="ECO:0007669"/>
    <property type="project" value="TreeGrafter"/>
</dbReference>
<dbReference type="InterPro" id="IPR037382">
    <property type="entry name" value="Rsc/polybromo"/>
</dbReference>
<dbReference type="InterPro" id="IPR036427">
    <property type="entry name" value="Bromodomain-like_sf"/>
</dbReference>
<dbReference type="GO" id="GO:0016586">
    <property type="term" value="C:RSC-type complex"/>
    <property type="evidence" value="ECO:0007669"/>
    <property type="project" value="InterPro"/>
</dbReference>
<dbReference type="EMBL" id="PDNB01000049">
    <property type="protein sequence ID" value="PGH13124.1"/>
    <property type="molecule type" value="Genomic_DNA"/>
</dbReference>
<comment type="subcellular location">
    <subcellularLocation>
        <location evidence="1">Nucleus</location>
    </subcellularLocation>
</comment>
<dbReference type="PROSITE" id="PS50014">
    <property type="entry name" value="BROMODOMAIN_2"/>
    <property type="match status" value="2"/>
</dbReference>
<dbReference type="CDD" id="cd04369">
    <property type="entry name" value="Bromodomain"/>
    <property type="match status" value="2"/>
</dbReference>
<evidence type="ECO:0000256" key="5">
    <source>
        <dbReference type="ARBA" id="ARBA00023117"/>
    </source>
</evidence>
<evidence type="ECO:0000259" key="10">
    <source>
        <dbReference type="PROSITE" id="PS50014"/>
    </source>
</evidence>
<name>A0A2B7XMX6_9EURO</name>
<evidence type="ECO:0000256" key="8">
    <source>
        <dbReference type="PROSITE-ProRule" id="PRU00035"/>
    </source>
</evidence>
<dbReference type="InterPro" id="IPR001487">
    <property type="entry name" value="Bromodomain"/>
</dbReference>
<dbReference type="Proteomes" id="UP000223968">
    <property type="component" value="Unassembled WGS sequence"/>
</dbReference>
<evidence type="ECO:0000256" key="1">
    <source>
        <dbReference type="ARBA" id="ARBA00004123"/>
    </source>
</evidence>
<dbReference type="OrthoDB" id="6017at2759"/>
<dbReference type="GO" id="GO:0006368">
    <property type="term" value="P:transcription elongation by RNA polymerase II"/>
    <property type="evidence" value="ECO:0007669"/>
    <property type="project" value="TreeGrafter"/>
</dbReference>
<dbReference type="InterPro" id="IPR054551">
    <property type="entry name" value="RSC4_Ig-like"/>
</dbReference>
<protein>
    <recommendedName>
        <fullName evidence="10">Bromo domain-containing protein</fullName>
    </recommendedName>
</protein>
<evidence type="ECO:0000256" key="6">
    <source>
        <dbReference type="ARBA" id="ARBA00023163"/>
    </source>
</evidence>
<dbReference type="GO" id="GO:0006338">
    <property type="term" value="P:chromatin remodeling"/>
    <property type="evidence" value="ECO:0007669"/>
    <property type="project" value="InterPro"/>
</dbReference>
<keyword evidence="6" id="KW-0804">Transcription</keyword>
<feature type="compositionally biased region" description="Basic and acidic residues" evidence="9">
    <location>
        <begin position="444"/>
        <end position="454"/>
    </location>
</feature>
<feature type="domain" description="Bromo" evidence="10">
    <location>
        <begin position="281"/>
        <end position="361"/>
    </location>
</feature>
<keyword evidence="12" id="KW-1185">Reference proteome</keyword>
<evidence type="ECO:0000256" key="4">
    <source>
        <dbReference type="ARBA" id="ARBA00023015"/>
    </source>
</evidence>
<dbReference type="PRINTS" id="PR00503">
    <property type="entry name" value="BROMODOMAIN"/>
</dbReference>
<gene>
    <name evidence="11" type="ORF">AJ79_03831</name>
</gene>
<keyword evidence="5 8" id="KW-0103">Bromodomain</keyword>
<evidence type="ECO:0000256" key="9">
    <source>
        <dbReference type="SAM" id="MobiDB-lite"/>
    </source>
</evidence>
<evidence type="ECO:0000256" key="7">
    <source>
        <dbReference type="ARBA" id="ARBA00023242"/>
    </source>
</evidence>
<dbReference type="SUPFAM" id="SSF47370">
    <property type="entry name" value="Bromodomain"/>
    <property type="match status" value="2"/>
</dbReference>
<evidence type="ECO:0000313" key="12">
    <source>
        <dbReference type="Proteomes" id="UP000223968"/>
    </source>
</evidence>
<accession>A0A2B7XMX6</accession>
<keyword evidence="3" id="KW-0156">Chromatin regulator</keyword>
<dbReference type="SMART" id="SM00297">
    <property type="entry name" value="BROMO"/>
    <property type="match status" value="2"/>
</dbReference>
<reference evidence="11 12" key="1">
    <citation type="submission" date="2017-10" db="EMBL/GenBank/DDBJ databases">
        <title>Comparative genomics in systemic dimorphic fungi from Ajellomycetaceae.</title>
        <authorList>
            <person name="Munoz J.F."/>
            <person name="Mcewen J.G."/>
            <person name="Clay O.K."/>
            <person name="Cuomo C.A."/>
        </authorList>
    </citation>
    <scope>NUCLEOTIDE SEQUENCE [LARGE SCALE GENOMIC DNA]</scope>
    <source>
        <strain evidence="11 12">UAMH5409</strain>
    </source>
</reference>
<organism evidence="11 12">
    <name type="scientific">Helicocarpus griseus UAMH5409</name>
    <dbReference type="NCBI Taxonomy" id="1447875"/>
    <lineage>
        <taxon>Eukaryota</taxon>
        <taxon>Fungi</taxon>
        <taxon>Dikarya</taxon>
        <taxon>Ascomycota</taxon>
        <taxon>Pezizomycotina</taxon>
        <taxon>Eurotiomycetes</taxon>
        <taxon>Eurotiomycetidae</taxon>
        <taxon>Onygenales</taxon>
        <taxon>Ajellomycetaceae</taxon>
        <taxon>Helicocarpus</taxon>
    </lineage>
</organism>
<dbReference type="PANTHER" id="PTHR16062:SF19">
    <property type="entry name" value="PROTEIN POLYBROMO-1"/>
    <property type="match status" value="1"/>
</dbReference>
<feature type="region of interest" description="Disordered" evidence="9">
    <location>
        <begin position="200"/>
        <end position="253"/>
    </location>
</feature>
<dbReference type="AlphaFoldDB" id="A0A2B7XMX6"/>